<keyword evidence="4" id="KW-1185">Reference proteome</keyword>
<dbReference type="Gene3D" id="1.20.1260.60">
    <property type="entry name" value="Vacuolar protein sorting-associated protein Ist1"/>
    <property type="match status" value="1"/>
</dbReference>
<evidence type="ECO:0000313" key="4">
    <source>
        <dbReference type="Proteomes" id="UP000439903"/>
    </source>
</evidence>
<reference evidence="3 4" key="1">
    <citation type="journal article" date="2019" name="Environ. Microbiol.">
        <title>At the nexus of three kingdoms: the genome of the mycorrhizal fungus Gigaspora margarita provides insights into plant, endobacterial and fungal interactions.</title>
        <authorList>
            <person name="Venice F."/>
            <person name="Ghignone S."/>
            <person name="Salvioli di Fossalunga A."/>
            <person name="Amselem J."/>
            <person name="Novero M."/>
            <person name="Xianan X."/>
            <person name="Sedzielewska Toro K."/>
            <person name="Morin E."/>
            <person name="Lipzen A."/>
            <person name="Grigoriev I.V."/>
            <person name="Henrissat B."/>
            <person name="Martin F.M."/>
            <person name="Bonfante P."/>
        </authorList>
    </citation>
    <scope>NUCLEOTIDE SEQUENCE [LARGE SCALE GENOMIC DNA]</scope>
    <source>
        <strain evidence="3 4">BEG34</strain>
    </source>
</reference>
<feature type="compositionally biased region" description="Polar residues" evidence="2">
    <location>
        <begin position="273"/>
        <end position="284"/>
    </location>
</feature>
<name>A0A8H3XD90_GIGMA</name>
<dbReference type="Proteomes" id="UP000439903">
    <property type="component" value="Unassembled WGS sequence"/>
</dbReference>
<dbReference type="InterPro" id="IPR042277">
    <property type="entry name" value="IST1-like"/>
</dbReference>
<proteinExistence type="inferred from homology"/>
<dbReference type="Pfam" id="PF03398">
    <property type="entry name" value="Ist1"/>
    <property type="match status" value="1"/>
</dbReference>
<comment type="similarity">
    <text evidence="1">Belongs to the IST1 family.</text>
</comment>
<evidence type="ECO:0000313" key="3">
    <source>
        <dbReference type="EMBL" id="KAF0450499.1"/>
    </source>
</evidence>
<feature type="compositionally biased region" description="Basic and acidic residues" evidence="2">
    <location>
        <begin position="238"/>
        <end position="249"/>
    </location>
</feature>
<dbReference type="EMBL" id="WTPW01001186">
    <property type="protein sequence ID" value="KAF0450499.1"/>
    <property type="molecule type" value="Genomic_DNA"/>
</dbReference>
<gene>
    <name evidence="3" type="ORF">F8M41_002174</name>
</gene>
<sequence length="317" mass="35792">MPPFSFNPNRLKIHLKLAVNRLKLTQQKKNVLNKQARKDIAALLENSKEESAKIRVEGIIREDYYIEALEMLELYCELLLARFGLLEQMKQCDPSISEAVNTLIYAAPRSEIKELSLVRDQLIAKFGKEFALNAIENNNNCVNEKLIQKLVFSAADPYLVNSYLEEIARSYNVDWKLDPSLKESLLGMDFLSTKNKPEFTALPDMELLLSMNNDNGGINKSSSITSSDSGCLVLDIPTPEKKKKDKLDKPPSPLLPHDFSQNDYSIPPPPPYSTSNNVKTTTENSVPKSTTKSKVKSTDGLPDLDELERRFEALKKK</sequence>
<dbReference type="AlphaFoldDB" id="A0A8H3XD90"/>
<dbReference type="FunFam" id="1.20.1260.60:FF:000002">
    <property type="entry name" value="Vacuolar protein sorting-associated protein IST1"/>
    <property type="match status" value="1"/>
</dbReference>
<evidence type="ECO:0000256" key="1">
    <source>
        <dbReference type="ARBA" id="ARBA00005536"/>
    </source>
</evidence>
<protein>
    <submittedName>
        <fullName evidence="3">DUF292-domain-containing protein</fullName>
    </submittedName>
</protein>
<dbReference type="InterPro" id="IPR005061">
    <property type="entry name" value="Ist1"/>
</dbReference>
<dbReference type="PANTHER" id="PTHR12161:SF5">
    <property type="entry name" value="IST1 HOMOLOG"/>
    <property type="match status" value="1"/>
</dbReference>
<organism evidence="3 4">
    <name type="scientific">Gigaspora margarita</name>
    <dbReference type="NCBI Taxonomy" id="4874"/>
    <lineage>
        <taxon>Eukaryota</taxon>
        <taxon>Fungi</taxon>
        <taxon>Fungi incertae sedis</taxon>
        <taxon>Mucoromycota</taxon>
        <taxon>Glomeromycotina</taxon>
        <taxon>Glomeromycetes</taxon>
        <taxon>Diversisporales</taxon>
        <taxon>Gigasporaceae</taxon>
        <taxon>Gigaspora</taxon>
    </lineage>
</organism>
<feature type="region of interest" description="Disordered" evidence="2">
    <location>
        <begin position="235"/>
        <end position="304"/>
    </location>
</feature>
<dbReference type="GO" id="GO:0015031">
    <property type="term" value="P:protein transport"/>
    <property type="evidence" value="ECO:0007669"/>
    <property type="project" value="InterPro"/>
</dbReference>
<dbReference type="OrthoDB" id="29853at2759"/>
<evidence type="ECO:0000256" key="2">
    <source>
        <dbReference type="SAM" id="MobiDB-lite"/>
    </source>
</evidence>
<dbReference type="PANTHER" id="PTHR12161">
    <property type="entry name" value="IST1 FAMILY MEMBER"/>
    <property type="match status" value="1"/>
</dbReference>
<comment type="caution">
    <text evidence="3">The sequence shown here is derived from an EMBL/GenBank/DDBJ whole genome shotgun (WGS) entry which is preliminary data.</text>
</comment>
<accession>A0A8H3XD90</accession>